<dbReference type="Proteomes" id="UP000507470">
    <property type="component" value="Unassembled WGS sequence"/>
</dbReference>
<keyword evidence="1" id="KW-1133">Transmembrane helix</keyword>
<proteinExistence type="predicted"/>
<keyword evidence="1" id="KW-0812">Transmembrane</keyword>
<accession>A0A6J8E685</accession>
<name>A0A6J8E685_MYTCO</name>
<evidence type="ECO:0000313" key="3">
    <source>
        <dbReference type="Proteomes" id="UP000507470"/>
    </source>
</evidence>
<reference evidence="2 3" key="1">
    <citation type="submission" date="2020-06" db="EMBL/GenBank/DDBJ databases">
        <authorList>
            <person name="Li R."/>
            <person name="Bekaert M."/>
        </authorList>
    </citation>
    <scope>NUCLEOTIDE SEQUENCE [LARGE SCALE GENOMIC DNA]</scope>
    <source>
        <strain evidence="3">wild</strain>
    </source>
</reference>
<evidence type="ECO:0000313" key="2">
    <source>
        <dbReference type="EMBL" id="CAC5415092.1"/>
    </source>
</evidence>
<protein>
    <submittedName>
        <fullName evidence="2">Uncharacterized protein</fullName>
    </submittedName>
</protein>
<feature type="transmembrane region" description="Helical" evidence="1">
    <location>
        <begin position="94"/>
        <end position="112"/>
    </location>
</feature>
<organism evidence="2 3">
    <name type="scientific">Mytilus coruscus</name>
    <name type="common">Sea mussel</name>
    <dbReference type="NCBI Taxonomy" id="42192"/>
    <lineage>
        <taxon>Eukaryota</taxon>
        <taxon>Metazoa</taxon>
        <taxon>Spiralia</taxon>
        <taxon>Lophotrochozoa</taxon>
        <taxon>Mollusca</taxon>
        <taxon>Bivalvia</taxon>
        <taxon>Autobranchia</taxon>
        <taxon>Pteriomorphia</taxon>
        <taxon>Mytilida</taxon>
        <taxon>Mytiloidea</taxon>
        <taxon>Mytilidae</taxon>
        <taxon>Mytilinae</taxon>
        <taxon>Mytilus</taxon>
    </lineage>
</organism>
<feature type="transmembrane region" description="Helical" evidence="1">
    <location>
        <begin position="25"/>
        <end position="50"/>
    </location>
</feature>
<gene>
    <name evidence="2" type="ORF">MCOR_47808</name>
</gene>
<dbReference type="AlphaFoldDB" id="A0A6J8E685"/>
<evidence type="ECO:0000256" key="1">
    <source>
        <dbReference type="SAM" id="Phobius"/>
    </source>
</evidence>
<feature type="transmembrane region" description="Helical" evidence="1">
    <location>
        <begin position="62"/>
        <end position="82"/>
    </location>
</feature>
<sequence>MRDINSGNPVSCSRNYYDAGAGNTAWISSICYALLDGLGTGFGLMFAPCSTIINFYFKDKRCLANGLIVGCSVWSLMGVIMVDRVGLKNISPGLGLLYLGVGITTCLTHPIAGRIIEKCVEDVAHKKSTGQSSTLSSSNLYNSSHGVDGLFPSGDVHMLHTNLEKKSFLVGEFGKGIPG</sequence>
<dbReference type="EMBL" id="CACVKT020008376">
    <property type="protein sequence ID" value="CAC5415092.1"/>
    <property type="molecule type" value="Genomic_DNA"/>
</dbReference>
<keyword evidence="1" id="KW-0472">Membrane</keyword>
<dbReference type="OrthoDB" id="6509908at2759"/>
<keyword evidence="3" id="KW-1185">Reference proteome</keyword>